<comment type="subcellular location">
    <subcellularLocation>
        <location evidence="1">Nucleus</location>
    </subcellularLocation>
</comment>
<keyword evidence="9" id="KW-0238">DNA-binding</keyword>
<dbReference type="SMART" id="SM00391">
    <property type="entry name" value="MBD"/>
    <property type="match status" value="1"/>
</dbReference>
<keyword evidence="16" id="KW-1185">Reference proteome</keyword>
<feature type="compositionally biased region" description="Basic and acidic residues" evidence="12">
    <location>
        <begin position="695"/>
        <end position="715"/>
    </location>
</feature>
<feature type="domain" description="DDT" evidence="13">
    <location>
        <begin position="919"/>
        <end position="984"/>
    </location>
</feature>
<dbReference type="PROSITE" id="PS50982">
    <property type="entry name" value="MBD"/>
    <property type="match status" value="1"/>
</dbReference>
<feature type="compositionally biased region" description="Polar residues" evidence="12">
    <location>
        <begin position="260"/>
        <end position="270"/>
    </location>
</feature>
<dbReference type="InterPro" id="IPR018501">
    <property type="entry name" value="DDT_dom"/>
</dbReference>
<keyword evidence="10" id="KW-0804">Transcription</keyword>
<dbReference type="PANTHER" id="PTHR45915">
    <property type="entry name" value="TRANSCRIPTION INTERMEDIARY FACTOR"/>
    <property type="match status" value="1"/>
</dbReference>
<dbReference type="PRINTS" id="PR01217">
    <property type="entry name" value="PRICHEXTENSN"/>
</dbReference>
<dbReference type="CDD" id="cd01397">
    <property type="entry name" value="HAT_MBD"/>
    <property type="match status" value="1"/>
</dbReference>
<dbReference type="PANTHER" id="PTHR45915:SF1">
    <property type="entry name" value="BROMODOMAIN ADJACENT TO ZINC FINGER DOMAIN PROTEIN 2B"/>
    <property type="match status" value="1"/>
</dbReference>
<keyword evidence="3" id="KW-0479">Metal-binding</keyword>
<dbReference type="SUPFAM" id="SSF54171">
    <property type="entry name" value="DNA-binding domain"/>
    <property type="match status" value="1"/>
</dbReference>
<sequence length="1100" mass="121064">MSTVSSAFPIVNHPAFGLYTTSSGRSEFGGLGSLGMSASLAAHSQLGAFPEWWRAAEAQGRGAAAFFPHLMGLPPMFLPQLQQSHDLSPFQARTPSKNGRATAKGRQKHTHALLPDKLTKKPVEASSNSDSESGSSSDISSEGVNSSDSEDLDEEEDDDDDDDQSNDSDDSDSEKESRVMRTIKVRSGLLQKHPDEAFLRFLPYPLQPSPQPPALSQSTSLVFQSSRNREEELKQHTSVIQATGLASTKPLALVKPRRVASSSPQPTRPFSSSPKPFSLSSSPKPNSLSSSPKPVSLCSSPKPLSLSSSPKPPSLSSSPKPPTLSPSHKPNSRTGSPKPLTPSDSMKSGTPPKLSPETPSSHRLPSPHTNHSNLFLASSLLGAHPKGVIHSKVQDAPMALITKPRSSSQNRSTINNPLLAATTGKSKAQQKALHTGKGISQSQTHLVQSQVELFRGTESDIPSSKDSDDSVEDDEHDDEDDEEDSDDSLSESESNLESDSDDVKDHDATTTDTEADRTLLKRAKGSSSLLDTTSSSLSASCSPLNLQVIKASGGLPTPAMVTSTGALAYHSTPSSSYTLCSTPPGTGKRRRVTDERKLRTPLEFGWQRETRICNVAGRLQGDVAYYAPCGKKLRQYPDVMKYVSRNGISDITRDHFSFSAKIRVGDFYEAREGPQGLQWSLLTEDEVIPRILAMEGRRGHPPKPEHQRRGDEGPRSRRSKGQLPNVGEADFPGATDAKLLRKLEAQEIARQAAQIKMMRKLQKQAMALAAKEARKQQAIMAAEQKRKQKEQVKIVKQQTKRKKKEEAANAKIMEAEKRIKEKEMRRQQAVILKHQERERRRQHMMLTKAMDARKKAEERERLKQEKKDEKRLNKERKLELRRLELEIAKELKKPNEDMCLADHKPLPELSRIPGLVLPGSSFSDCLMVMQFLRSFGKVLGFDVDAHIPNLSVLQEGLLNLGDSMGQVQDLLVRMLSAVVCDPGLPPGHRTKTALGDHVSNVVINRDNVSEVLRVYMEAHCGGTEMQTDLGEVTASLKTKAFQAHTATQKASVLAFLVNELSCSKSVVSEIDKNIDHMTNLRRDKWVIEGTLRKRRLRDIH</sequence>
<dbReference type="GO" id="GO:0003677">
    <property type="term" value="F:DNA binding"/>
    <property type="evidence" value="ECO:0007669"/>
    <property type="project" value="UniProtKB-KW"/>
</dbReference>
<evidence type="ECO:0000256" key="8">
    <source>
        <dbReference type="ARBA" id="ARBA00023117"/>
    </source>
</evidence>
<evidence type="ECO:0000256" key="5">
    <source>
        <dbReference type="ARBA" id="ARBA00022833"/>
    </source>
</evidence>
<feature type="region of interest" description="Disordered" evidence="12">
    <location>
        <begin position="88"/>
        <end position="180"/>
    </location>
</feature>
<keyword evidence="4" id="KW-0863">Zinc-finger</keyword>
<evidence type="ECO:0000256" key="12">
    <source>
        <dbReference type="SAM" id="MobiDB-lite"/>
    </source>
</evidence>
<feature type="region of interest" description="Disordered" evidence="12">
    <location>
        <begin position="203"/>
        <end position="372"/>
    </location>
</feature>
<reference evidence="15" key="1">
    <citation type="submission" date="2025-08" db="UniProtKB">
        <authorList>
            <consortium name="Ensembl"/>
        </authorList>
    </citation>
    <scope>IDENTIFICATION</scope>
</reference>
<dbReference type="GeneTree" id="ENSGT00940000155359"/>
<feature type="compositionally biased region" description="Polar residues" evidence="12">
    <location>
        <begin position="236"/>
        <end position="246"/>
    </location>
</feature>
<evidence type="ECO:0000256" key="2">
    <source>
        <dbReference type="ARBA" id="ARBA00007444"/>
    </source>
</evidence>
<gene>
    <name evidence="15" type="primary">BAZ2B</name>
</gene>
<keyword evidence="5" id="KW-0862">Zinc</keyword>
<accession>A0A674EUL4</accession>
<evidence type="ECO:0000256" key="7">
    <source>
        <dbReference type="ARBA" id="ARBA00023054"/>
    </source>
</evidence>
<dbReference type="Pfam" id="PF02791">
    <property type="entry name" value="DDT"/>
    <property type="match status" value="1"/>
</dbReference>
<keyword evidence="11" id="KW-0539">Nucleus</keyword>
<organism evidence="15 16">
    <name type="scientific">Salmo trutta</name>
    <name type="common">Brown trout</name>
    <dbReference type="NCBI Taxonomy" id="8032"/>
    <lineage>
        <taxon>Eukaryota</taxon>
        <taxon>Metazoa</taxon>
        <taxon>Chordata</taxon>
        <taxon>Craniata</taxon>
        <taxon>Vertebrata</taxon>
        <taxon>Euteleostomi</taxon>
        <taxon>Actinopterygii</taxon>
        <taxon>Neopterygii</taxon>
        <taxon>Teleostei</taxon>
        <taxon>Protacanthopterygii</taxon>
        <taxon>Salmoniformes</taxon>
        <taxon>Salmonidae</taxon>
        <taxon>Salmoninae</taxon>
        <taxon>Salmo</taxon>
    </lineage>
</organism>
<feature type="compositionally biased region" description="Basic and acidic residues" evidence="12">
    <location>
        <begin position="501"/>
        <end position="519"/>
    </location>
</feature>
<dbReference type="Pfam" id="PF01429">
    <property type="entry name" value="MBD"/>
    <property type="match status" value="1"/>
</dbReference>
<dbReference type="Ensembl" id="ENSSTUT00000119838.1">
    <property type="protein sequence ID" value="ENSSTUP00000111941.1"/>
    <property type="gene ID" value="ENSSTUG00000049500.1"/>
</dbReference>
<evidence type="ECO:0000256" key="9">
    <source>
        <dbReference type="ARBA" id="ARBA00023125"/>
    </source>
</evidence>
<feature type="compositionally biased region" description="Basic and acidic residues" evidence="12">
    <location>
        <begin position="455"/>
        <end position="468"/>
    </location>
</feature>
<dbReference type="GO" id="GO:0000785">
    <property type="term" value="C:chromatin"/>
    <property type="evidence" value="ECO:0007669"/>
    <property type="project" value="TreeGrafter"/>
</dbReference>
<evidence type="ECO:0000313" key="16">
    <source>
        <dbReference type="Proteomes" id="UP000472277"/>
    </source>
</evidence>
<dbReference type="AlphaFoldDB" id="A0A674EUL4"/>
<evidence type="ECO:0000256" key="6">
    <source>
        <dbReference type="ARBA" id="ARBA00023015"/>
    </source>
</evidence>
<dbReference type="Proteomes" id="UP000472277">
    <property type="component" value="Chromosome 24"/>
</dbReference>
<evidence type="ECO:0000256" key="1">
    <source>
        <dbReference type="ARBA" id="ARBA00004123"/>
    </source>
</evidence>
<keyword evidence="6" id="KW-0805">Transcription regulation</keyword>
<dbReference type="PROSITE" id="PS50827">
    <property type="entry name" value="DDT"/>
    <property type="match status" value="1"/>
</dbReference>
<feature type="compositionally biased region" description="Polar residues" evidence="12">
    <location>
        <begin position="88"/>
        <end position="99"/>
    </location>
</feature>
<dbReference type="InterPro" id="IPR016177">
    <property type="entry name" value="DNA-bd_dom_sf"/>
</dbReference>
<feature type="compositionally biased region" description="Low complexity" evidence="12">
    <location>
        <begin position="124"/>
        <end position="147"/>
    </location>
</feature>
<protein>
    <submittedName>
        <fullName evidence="15">Bromodomain adjacent to zinc finger domain 2B</fullName>
    </submittedName>
</protein>
<evidence type="ECO:0000256" key="11">
    <source>
        <dbReference type="ARBA" id="ARBA00023242"/>
    </source>
</evidence>
<keyword evidence="7" id="KW-0175">Coiled coil</keyword>
<feature type="compositionally biased region" description="Low complexity" evidence="12">
    <location>
        <begin position="271"/>
        <end position="318"/>
    </location>
</feature>
<feature type="domain" description="MBD" evidence="14">
    <location>
        <begin position="592"/>
        <end position="663"/>
    </location>
</feature>
<evidence type="ECO:0000256" key="4">
    <source>
        <dbReference type="ARBA" id="ARBA00022771"/>
    </source>
</evidence>
<evidence type="ECO:0000313" key="15">
    <source>
        <dbReference type="Ensembl" id="ENSSTUP00000111941.1"/>
    </source>
</evidence>
<proteinExistence type="inferred from homology"/>
<evidence type="ECO:0000259" key="13">
    <source>
        <dbReference type="PROSITE" id="PS50827"/>
    </source>
</evidence>
<feature type="compositionally biased region" description="Polar residues" evidence="12">
    <location>
        <begin position="404"/>
        <end position="416"/>
    </location>
</feature>
<feature type="region of interest" description="Disordered" evidence="12">
    <location>
        <begin position="694"/>
        <end position="734"/>
    </location>
</feature>
<feature type="compositionally biased region" description="Basic and acidic residues" evidence="12">
    <location>
        <begin position="850"/>
        <end position="870"/>
    </location>
</feature>
<dbReference type="GO" id="GO:0005634">
    <property type="term" value="C:nucleus"/>
    <property type="evidence" value="ECO:0007669"/>
    <property type="project" value="UniProtKB-SubCell"/>
</dbReference>
<reference evidence="15" key="2">
    <citation type="submission" date="2025-09" db="UniProtKB">
        <authorList>
            <consortium name="Ensembl"/>
        </authorList>
    </citation>
    <scope>IDENTIFICATION</scope>
</reference>
<comment type="similarity">
    <text evidence="2">Belongs to the WAL family.</text>
</comment>
<evidence type="ECO:0000259" key="14">
    <source>
        <dbReference type="PROSITE" id="PS50982"/>
    </source>
</evidence>
<feature type="compositionally biased region" description="Polar residues" evidence="12">
    <location>
        <begin position="438"/>
        <end position="451"/>
    </location>
</feature>
<dbReference type="GO" id="GO:0008270">
    <property type="term" value="F:zinc ion binding"/>
    <property type="evidence" value="ECO:0007669"/>
    <property type="project" value="UniProtKB-KW"/>
</dbReference>
<feature type="region of interest" description="Disordered" evidence="12">
    <location>
        <begin position="395"/>
        <end position="519"/>
    </location>
</feature>
<feature type="compositionally biased region" description="Polar residues" evidence="12">
    <location>
        <begin position="357"/>
        <end position="372"/>
    </location>
</feature>
<dbReference type="FunFam" id="3.30.890.10:FF:000002">
    <property type="entry name" value="Bromodomain adjacent to zinc finger domain protein 2B"/>
    <property type="match status" value="1"/>
</dbReference>
<evidence type="ECO:0000256" key="3">
    <source>
        <dbReference type="ARBA" id="ARBA00022723"/>
    </source>
</evidence>
<dbReference type="Gene3D" id="3.30.890.10">
    <property type="entry name" value="Methyl-cpg-binding Protein 2, Chain A"/>
    <property type="match status" value="1"/>
</dbReference>
<keyword evidence="8" id="KW-0103">Bromodomain</keyword>
<name>A0A674EUL4_SALTR</name>
<dbReference type="InterPro" id="IPR001739">
    <property type="entry name" value="Methyl_CpG_DNA-bd"/>
</dbReference>
<feature type="region of interest" description="Disordered" evidence="12">
    <location>
        <begin position="849"/>
        <end position="870"/>
    </location>
</feature>
<feature type="compositionally biased region" description="Acidic residues" evidence="12">
    <location>
        <begin position="469"/>
        <end position="500"/>
    </location>
</feature>
<dbReference type="SMART" id="SM00571">
    <property type="entry name" value="DDT"/>
    <property type="match status" value="1"/>
</dbReference>
<feature type="compositionally biased region" description="Acidic residues" evidence="12">
    <location>
        <begin position="148"/>
        <end position="173"/>
    </location>
</feature>
<evidence type="ECO:0000256" key="10">
    <source>
        <dbReference type="ARBA" id="ARBA00023163"/>
    </source>
</evidence>